<protein>
    <recommendedName>
        <fullName evidence="4">ABC transporter permease</fullName>
    </recommendedName>
</protein>
<evidence type="ECO:0000313" key="3">
    <source>
        <dbReference type="Proteomes" id="UP000557307"/>
    </source>
</evidence>
<gene>
    <name evidence="2" type="ORF">HNQ92_003746</name>
</gene>
<organism evidence="2 3">
    <name type="scientific">Rhabdobacter roseus</name>
    <dbReference type="NCBI Taxonomy" id="1655419"/>
    <lineage>
        <taxon>Bacteria</taxon>
        <taxon>Pseudomonadati</taxon>
        <taxon>Bacteroidota</taxon>
        <taxon>Cytophagia</taxon>
        <taxon>Cytophagales</taxon>
        <taxon>Cytophagaceae</taxon>
        <taxon>Rhabdobacter</taxon>
    </lineage>
</organism>
<comment type="caution">
    <text evidence="2">The sequence shown here is derived from an EMBL/GenBank/DDBJ whole genome shotgun (WGS) entry which is preliminary data.</text>
</comment>
<dbReference type="AlphaFoldDB" id="A0A840TMU5"/>
<evidence type="ECO:0000256" key="1">
    <source>
        <dbReference type="SAM" id="Phobius"/>
    </source>
</evidence>
<keyword evidence="3" id="KW-1185">Reference proteome</keyword>
<sequence length="90" mass="10704">MIRNYLKTARRSLVRNRSYSVINLVGLTLGLGVAIVLFWIVRFEYGFDRYHATADRLYRVRDLDKFGEMQSHVVSIWRGGYLPWQEPWPL</sequence>
<evidence type="ECO:0000313" key="2">
    <source>
        <dbReference type="EMBL" id="MBB5285586.1"/>
    </source>
</evidence>
<keyword evidence="1" id="KW-0472">Membrane</keyword>
<reference evidence="2 3" key="1">
    <citation type="submission" date="2020-08" db="EMBL/GenBank/DDBJ databases">
        <title>Genomic Encyclopedia of Type Strains, Phase IV (KMG-IV): sequencing the most valuable type-strain genomes for metagenomic binning, comparative biology and taxonomic classification.</title>
        <authorList>
            <person name="Goeker M."/>
        </authorList>
    </citation>
    <scope>NUCLEOTIDE SEQUENCE [LARGE SCALE GENOMIC DNA]</scope>
    <source>
        <strain evidence="2 3">DSM 105074</strain>
    </source>
</reference>
<keyword evidence="1" id="KW-1133">Transmembrane helix</keyword>
<proteinExistence type="predicted"/>
<evidence type="ECO:0008006" key="4">
    <source>
        <dbReference type="Google" id="ProtNLM"/>
    </source>
</evidence>
<dbReference type="Proteomes" id="UP000557307">
    <property type="component" value="Unassembled WGS sequence"/>
</dbReference>
<dbReference type="EMBL" id="JACHGF010000006">
    <property type="protein sequence ID" value="MBB5285586.1"/>
    <property type="molecule type" value="Genomic_DNA"/>
</dbReference>
<accession>A0A840TMU5</accession>
<dbReference type="RefSeq" id="WP_184175909.1">
    <property type="nucleotide sequence ID" value="NZ_JACHGF010000006.1"/>
</dbReference>
<keyword evidence="1" id="KW-0812">Transmembrane</keyword>
<feature type="transmembrane region" description="Helical" evidence="1">
    <location>
        <begin position="21"/>
        <end position="41"/>
    </location>
</feature>
<name>A0A840TMU5_9BACT</name>